<dbReference type="Gene3D" id="2.40.160.60">
    <property type="entry name" value="Outer membrane protein transport protein (OMPP1/FadL/TodX)"/>
    <property type="match status" value="1"/>
</dbReference>
<dbReference type="AlphaFoldDB" id="A0A933S9M6"/>
<feature type="signal peptide" evidence="2">
    <location>
        <begin position="1"/>
        <end position="31"/>
    </location>
</feature>
<protein>
    <recommendedName>
        <fullName evidence="5">PorV/PorQ family protein</fullName>
    </recommendedName>
</protein>
<organism evidence="3 4">
    <name type="scientific">Eiseniibacteriota bacterium</name>
    <dbReference type="NCBI Taxonomy" id="2212470"/>
    <lineage>
        <taxon>Bacteria</taxon>
        <taxon>Candidatus Eiseniibacteriota</taxon>
    </lineage>
</organism>
<dbReference type="Proteomes" id="UP000696931">
    <property type="component" value="Unassembled WGS sequence"/>
</dbReference>
<evidence type="ECO:0000313" key="3">
    <source>
        <dbReference type="EMBL" id="MBI5168067.1"/>
    </source>
</evidence>
<dbReference type="EMBL" id="JACRIW010000010">
    <property type="protein sequence ID" value="MBI5168067.1"/>
    <property type="molecule type" value="Genomic_DNA"/>
</dbReference>
<reference evidence="3" key="1">
    <citation type="submission" date="2020-07" db="EMBL/GenBank/DDBJ databases">
        <title>Huge and variable diversity of episymbiotic CPR bacteria and DPANN archaea in groundwater ecosystems.</title>
        <authorList>
            <person name="He C.Y."/>
            <person name="Keren R."/>
            <person name="Whittaker M."/>
            <person name="Farag I.F."/>
            <person name="Doudna J."/>
            <person name="Cate J.H.D."/>
            <person name="Banfield J.F."/>
        </authorList>
    </citation>
    <scope>NUCLEOTIDE SEQUENCE</scope>
    <source>
        <strain evidence="3">NC_groundwater_1813_Pr3_B-0.1um_71_17</strain>
    </source>
</reference>
<evidence type="ECO:0000256" key="2">
    <source>
        <dbReference type="SAM" id="SignalP"/>
    </source>
</evidence>
<evidence type="ECO:0000313" key="4">
    <source>
        <dbReference type="Proteomes" id="UP000696931"/>
    </source>
</evidence>
<comment type="caution">
    <text evidence="3">The sequence shown here is derived from an EMBL/GenBank/DDBJ whole genome shotgun (WGS) entry which is preliminary data.</text>
</comment>
<gene>
    <name evidence="3" type="ORF">HZA61_01125</name>
</gene>
<evidence type="ECO:0008006" key="5">
    <source>
        <dbReference type="Google" id="ProtNLM"/>
    </source>
</evidence>
<feature type="region of interest" description="Disordered" evidence="1">
    <location>
        <begin position="318"/>
        <end position="338"/>
    </location>
</feature>
<accession>A0A933S9M6</accession>
<feature type="chain" id="PRO_5037389940" description="PorV/PorQ family protein" evidence="2">
    <location>
        <begin position="32"/>
        <end position="338"/>
    </location>
</feature>
<keyword evidence="2" id="KW-0732">Signal</keyword>
<sequence>MRRRARMREAGPLAFALVLALGACLPHAAHAGEESAGTRAAAFLVQGGGPAVLGMGGAAIGGGEGLQASGWNVAALAHATSLQAYFSHAQFGESGAQDWAAAGGRLRGGRTRWALSATFRDEGTILGRDQYDRPTGDVSATALAAGLQLAQPVGEHFALGAGTRVVSEGIGDERGLGLAFDAGAQARFGLLRLGLSGRDFGGGMRWAGQRWRMPASLGAGVAVVHPGTGLTLALDLVAPANYYRSFRAGAEWSFRDRLALRGGYRTELGAGADEPLTGPAFGLGARAGLAWVDYALVISGDGESSHRFALSLRRPGTTAAAAAPATVAPYGPQPAEGR</sequence>
<feature type="compositionally biased region" description="Low complexity" evidence="1">
    <location>
        <begin position="318"/>
        <end position="329"/>
    </location>
</feature>
<evidence type="ECO:0000256" key="1">
    <source>
        <dbReference type="SAM" id="MobiDB-lite"/>
    </source>
</evidence>
<proteinExistence type="predicted"/>
<name>A0A933S9M6_UNCEI</name>
<dbReference type="PROSITE" id="PS51257">
    <property type="entry name" value="PROKAR_LIPOPROTEIN"/>
    <property type="match status" value="1"/>
</dbReference>